<keyword evidence="11" id="KW-1185">Reference proteome</keyword>
<keyword evidence="7" id="KW-0325">Glycoprotein</keyword>
<keyword evidence="6" id="KW-1015">Disulfide bond</keyword>
<dbReference type="EMBL" id="CAKKLH010000045">
    <property type="protein sequence ID" value="CAH0100777.1"/>
    <property type="molecule type" value="Genomic_DNA"/>
</dbReference>
<dbReference type="SUPFAM" id="SSF57302">
    <property type="entry name" value="Snake toxin-like"/>
    <property type="match status" value="1"/>
</dbReference>
<evidence type="ECO:0000256" key="3">
    <source>
        <dbReference type="ARBA" id="ARBA00022622"/>
    </source>
</evidence>
<dbReference type="InterPro" id="IPR039457">
    <property type="entry name" value="LYPD6-like"/>
</dbReference>
<evidence type="ECO:0000256" key="2">
    <source>
        <dbReference type="ARBA" id="ARBA00022475"/>
    </source>
</evidence>
<dbReference type="GO" id="GO:0005886">
    <property type="term" value="C:plasma membrane"/>
    <property type="evidence" value="ECO:0007669"/>
    <property type="project" value="UniProtKB-SubCell"/>
</dbReference>
<dbReference type="PANTHER" id="PTHR31171:SF3">
    <property type="entry name" value="LY6_PLAUR DOMAIN-CONTAINING PROTEIN 6B"/>
    <property type="match status" value="1"/>
</dbReference>
<evidence type="ECO:0000256" key="1">
    <source>
        <dbReference type="ARBA" id="ARBA00004609"/>
    </source>
</evidence>
<evidence type="ECO:0000256" key="8">
    <source>
        <dbReference type="ARBA" id="ARBA00023288"/>
    </source>
</evidence>
<dbReference type="PANTHER" id="PTHR31171">
    <property type="entry name" value="LY6/PLAUR DOMAIN-CONTAINING PROTEIN 6"/>
    <property type="match status" value="1"/>
</dbReference>
<keyword evidence="4 9" id="KW-0732">Signal</keyword>
<keyword evidence="2" id="KW-1003">Cell membrane</keyword>
<evidence type="ECO:0000256" key="6">
    <source>
        <dbReference type="ARBA" id="ARBA00023157"/>
    </source>
</evidence>
<dbReference type="GO" id="GO:0030548">
    <property type="term" value="F:acetylcholine receptor regulator activity"/>
    <property type="evidence" value="ECO:0007669"/>
    <property type="project" value="InterPro"/>
</dbReference>
<gene>
    <name evidence="10" type="ORF">DGAL_LOCUS3065</name>
</gene>
<keyword evidence="8" id="KW-0449">Lipoprotein</keyword>
<feature type="chain" id="PRO_5035236186" description="Ly6/PLAUR domain-containing protein 6B" evidence="9">
    <location>
        <begin position="26"/>
        <end position="204"/>
    </location>
</feature>
<sequence length="204" mass="22539">MDHWTISLMMACTLAVFATWSGVYSQQPMLMMAEVDIAAVDSAGHHLHFDMDSPLDDTEITACYYCLNVSSNEICNRYAIETACSTADDYSSDMTVCYTFHVMDERGKTVAVTKQCATTETCSSQVGCRQNKETNQTVCVSCCDLDFCNEKVAFNSSDAVFQRSNDRTAAFSSAMSFFYGGRNWSAALHQSLIFCVLAFLSSSI</sequence>
<dbReference type="Proteomes" id="UP000789390">
    <property type="component" value="Unassembled WGS sequence"/>
</dbReference>
<protein>
    <recommendedName>
        <fullName evidence="12">Ly6/PLAUR domain-containing protein 6B</fullName>
    </recommendedName>
</protein>
<dbReference type="InterPro" id="IPR045860">
    <property type="entry name" value="Snake_toxin-like_sf"/>
</dbReference>
<comment type="subcellular location">
    <subcellularLocation>
        <location evidence="1">Cell membrane</location>
        <topology evidence="1">Lipid-anchor</topology>
        <topology evidence="1">GPI-anchor</topology>
    </subcellularLocation>
</comment>
<keyword evidence="3" id="KW-0336">GPI-anchor</keyword>
<evidence type="ECO:0000256" key="4">
    <source>
        <dbReference type="ARBA" id="ARBA00022729"/>
    </source>
</evidence>
<dbReference type="AlphaFoldDB" id="A0A8J2WJ03"/>
<feature type="signal peptide" evidence="9">
    <location>
        <begin position="1"/>
        <end position="25"/>
    </location>
</feature>
<dbReference type="OrthoDB" id="6342537at2759"/>
<keyword evidence="5" id="KW-0472">Membrane</keyword>
<reference evidence="10" key="1">
    <citation type="submission" date="2021-11" db="EMBL/GenBank/DDBJ databases">
        <authorList>
            <person name="Schell T."/>
        </authorList>
    </citation>
    <scope>NUCLEOTIDE SEQUENCE</scope>
    <source>
        <strain evidence="10">M5</strain>
    </source>
</reference>
<dbReference type="GO" id="GO:0098552">
    <property type="term" value="C:side of membrane"/>
    <property type="evidence" value="ECO:0007669"/>
    <property type="project" value="UniProtKB-KW"/>
</dbReference>
<proteinExistence type="predicted"/>
<organism evidence="10 11">
    <name type="scientific">Daphnia galeata</name>
    <dbReference type="NCBI Taxonomy" id="27404"/>
    <lineage>
        <taxon>Eukaryota</taxon>
        <taxon>Metazoa</taxon>
        <taxon>Ecdysozoa</taxon>
        <taxon>Arthropoda</taxon>
        <taxon>Crustacea</taxon>
        <taxon>Branchiopoda</taxon>
        <taxon>Diplostraca</taxon>
        <taxon>Cladocera</taxon>
        <taxon>Anomopoda</taxon>
        <taxon>Daphniidae</taxon>
        <taxon>Daphnia</taxon>
    </lineage>
</organism>
<accession>A0A8J2WJ03</accession>
<evidence type="ECO:0000256" key="7">
    <source>
        <dbReference type="ARBA" id="ARBA00023180"/>
    </source>
</evidence>
<dbReference type="Pfam" id="PF16975">
    <property type="entry name" value="UPAR_LY6_2"/>
    <property type="match status" value="1"/>
</dbReference>
<name>A0A8J2WJ03_9CRUS</name>
<evidence type="ECO:0000256" key="9">
    <source>
        <dbReference type="SAM" id="SignalP"/>
    </source>
</evidence>
<evidence type="ECO:0000313" key="10">
    <source>
        <dbReference type="EMBL" id="CAH0100777.1"/>
    </source>
</evidence>
<evidence type="ECO:0008006" key="12">
    <source>
        <dbReference type="Google" id="ProtNLM"/>
    </source>
</evidence>
<comment type="caution">
    <text evidence="10">The sequence shown here is derived from an EMBL/GenBank/DDBJ whole genome shotgun (WGS) entry which is preliminary data.</text>
</comment>
<evidence type="ECO:0000313" key="11">
    <source>
        <dbReference type="Proteomes" id="UP000789390"/>
    </source>
</evidence>
<evidence type="ECO:0000256" key="5">
    <source>
        <dbReference type="ARBA" id="ARBA00023136"/>
    </source>
</evidence>